<dbReference type="InterPro" id="IPR032708">
    <property type="entry name" value="McjB_C"/>
</dbReference>
<name>A0A6C0UL28_9EURY</name>
<dbReference type="Pfam" id="PF13471">
    <property type="entry name" value="Transglut_core3"/>
    <property type="match status" value="1"/>
</dbReference>
<reference evidence="2 3" key="1">
    <citation type="submission" date="2020-02" db="EMBL/GenBank/DDBJ databases">
        <title>Whole genome sequence of Halogeometricum borinquense strain wsp4.</title>
        <authorList>
            <person name="Verma D.K."/>
            <person name="Gopal K."/>
            <person name="Prasad E.S."/>
        </authorList>
    </citation>
    <scope>NUCLEOTIDE SEQUENCE [LARGE SCALE GENOMIC DNA]</scope>
    <source>
        <strain evidence="3">wsp4</strain>
    </source>
</reference>
<dbReference type="InterPro" id="IPR053521">
    <property type="entry name" value="McjB-like"/>
</dbReference>
<evidence type="ECO:0000313" key="2">
    <source>
        <dbReference type="EMBL" id="QIB76216.1"/>
    </source>
</evidence>
<sequence>MAGVRHVGDVVVTHRIGHSVPSQRILAVVSAALLVVAHLGLVVGWSVERIRKVLSMLAGVFLTVVSGRRTADRTPIPDIGRTVEMTAHAAPWPLAGKLTCLRVALVAHVLYEQFGVDADIRFGVMRKSGSFEAHAWVECDGAVVTGDVSNLDAYVVLEEKQGVRAVR</sequence>
<dbReference type="Proteomes" id="UP000465846">
    <property type="component" value="Chromosome"/>
</dbReference>
<dbReference type="NCBIfam" id="NF033537">
    <property type="entry name" value="lasso_biosyn_B2"/>
    <property type="match status" value="1"/>
</dbReference>
<evidence type="ECO:0000259" key="1">
    <source>
        <dbReference type="Pfam" id="PF13471"/>
    </source>
</evidence>
<feature type="domain" description="Microcin J25-processing protein McjB C-terminal" evidence="1">
    <location>
        <begin position="50"/>
        <end position="157"/>
    </location>
</feature>
<dbReference type="AlphaFoldDB" id="A0A6C0UL28"/>
<accession>A0A6C0UL28</accession>
<gene>
    <name evidence="2" type="ORF">G3I44_19260</name>
</gene>
<protein>
    <submittedName>
        <fullName evidence="2">Lasso peptide biosynthesis B2 protein</fullName>
    </submittedName>
</protein>
<proteinExistence type="predicted"/>
<dbReference type="EMBL" id="CP048739">
    <property type="protein sequence ID" value="QIB76216.1"/>
    <property type="molecule type" value="Genomic_DNA"/>
</dbReference>
<evidence type="ECO:0000313" key="3">
    <source>
        <dbReference type="Proteomes" id="UP000465846"/>
    </source>
</evidence>
<organism evidence="2 3">
    <name type="scientific">Halogeometricum borinquense</name>
    <dbReference type="NCBI Taxonomy" id="60847"/>
    <lineage>
        <taxon>Archaea</taxon>
        <taxon>Methanobacteriati</taxon>
        <taxon>Methanobacteriota</taxon>
        <taxon>Stenosarchaea group</taxon>
        <taxon>Halobacteria</taxon>
        <taxon>Halobacteriales</taxon>
        <taxon>Haloferacaceae</taxon>
        <taxon>Halogeometricum</taxon>
    </lineage>
</organism>